<organism evidence="2 3">
    <name type="scientific">Trichuris suis</name>
    <name type="common">pig whipworm</name>
    <dbReference type="NCBI Taxonomy" id="68888"/>
    <lineage>
        <taxon>Eukaryota</taxon>
        <taxon>Metazoa</taxon>
        <taxon>Ecdysozoa</taxon>
        <taxon>Nematoda</taxon>
        <taxon>Enoplea</taxon>
        <taxon>Dorylaimia</taxon>
        <taxon>Trichinellida</taxon>
        <taxon>Trichuridae</taxon>
        <taxon>Trichuris</taxon>
    </lineage>
</organism>
<accession>A0A085MDL0</accession>
<proteinExistence type="predicted"/>
<dbReference type="AlphaFoldDB" id="A0A085MDL0"/>
<keyword evidence="3" id="KW-1185">Reference proteome</keyword>
<evidence type="ECO:0000256" key="1">
    <source>
        <dbReference type="SAM" id="Phobius"/>
    </source>
</evidence>
<feature type="transmembrane region" description="Helical" evidence="1">
    <location>
        <begin position="100"/>
        <end position="119"/>
    </location>
</feature>
<keyword evidence="1" id="KW-0472">Membrane</keyword>
<evidence type="ECO:0000313" key="3">
    <source>
        <dbReference type="Proteomes" id="UP000030764"/>
    </source>
</evidence>
<feature type="non-terminal residue" evidence="2">
    <location>
        <position position="253"/>
    </location>
</feature>
<evidence type="ECO:0000313" key="2">
    <source>
        <dbReference type="EMBL" id="KFD55306.1"/>
    </source>
</evidence>
<sequence length="253" mass="28512">MTRKRWRQLYLLNAALVTIGLIQLALNLLQLIYKHVASSNNDAMVVLFDYLEQQEFTWRKFVSKRTTASMVGSSLMHLMVVLCMLIGLWSKNSLLLIPQLSLLALKFALCVLTVVVTLAKLDHIQLSERQRWITLGSSLAAAAVNAIFFSLVLIVFVSTRRRTLQRRMVRLLGRSYSTIWSSNSASSNDDQPPTYCSLVPFEEGEAMPPPPPYSLFDKKTNIEEAIHRSCPNLDREVEGGTVQLLPSSTKVRA</sequence>
<keyword evidence="1" id="KW-0812">Transmembrane</keyword>
<gene>
    <name evidence="2" type="ORF">M513_03947</name>
</gene>
<protein>
    <submittedName>
        <fullName evidence="2">Uncharacterized protein</fullName>
    </submittedName>
</protein>
<feature type="transmembrane region" description="Helical" evidence="1">
    <location>
        <begin position="68"/>
        <end position="88"/>
    </location>
</feature>
<name>A0A085MDL0_9BILA</name>
<reference evidence="2 3" key="1">
    <citation type="journal article" date="2014" name="Nat. Genet.">
        <title>Genome and transcriptome of the porcine whipworm Trichuris suis.</title>
        <authorList>
            <person name="Jex A.R."/>
            <person name="Nejsum P."/>
            <person name="Schwarz E.M."/>
            <person name="Hu L."/>
            <person name="Young N.D."/>
            <person name="Hall R.S."/>
            <person name="Korhonen P.K."/>
            <person name="Liao S."/>
            <person name="Thamsborg S."/>
            <person name="Xia J."/>
            <person name="Xu P."/>
            <person name="Wang S."/>
            <person name="Scheerlinck J.P."/>
            <person name="Hofmann A."/>
            <person name="Sternberg P.W."/>
            <person name="Wang J."/>
            <person name="Gasser R.B."/>
        </authorList>
    </citation>
    <scope>NUCLEOTIDE SEQUENCE [LARGE SCALE GENOMIC DNA]</scope>
    <source>
        <strain evidence="2">DCEP-RM93M</strain>
    </source>
</reference>
<dbReference type="EMBL" id="KL363201">
    <property type="protein sequence ID" value="KFD55306.1"/>
    <property type="molecule type" value="Genomic_DNA"/>
</dbReference>
<dbReference type="Proteomes" id="UP000030764">
    <property type="component" value="Unassembled WGS sequence"/>
</dbReference>
<keyword evidence="1" id="KW-1133">Transmembrane helix</keyword>
<feature type="transmembrane region" description="Helical" evidence="1">
    <location>
        <begin position="9"/>
        <end position="33"/>
    </location>
</feature>
<feature type="transmembrane region" description="Helical" evidence="1">
    <location>
        <begin position="139"/>
        <end position="158"/>
    </location>
</feature>